<proteinExistence type="predicted"/>
<dbReference type="KEGG" id="vg:80005734"/>
<evidence type="ECO:0008006" key="3">
    <source>
        <dbReference type="Google" id="ProtNLM"/>
    </source>
</evidence>
<name>A0A649VYE1_9CAUD</name>
<keyword evidence="2" id="KW-1185">Reference proteome</keyword>
<dbReference type="GeneID" id="80005734"/>
<organism evidence="1 2">
    <name type="scientific">Microbacterium phage Teamocil</name>
    <dbReference type="NCBI Taxonomy" id="2656554"/>
    <lineage>
        <taxon>Viruses</taxon>
        <taxon>Duplodnaviria</taxon>
        <taxon>Heunggongvirae</taxon>
        <taxon>Uroviricota</taxon>
        <taxon>Caudoviricetes</taxon>
        <taxon>Hodgkinviridae</taxon>
        <taxon>Metamorphoovirus</taxon>
        <taxon>Metamorphoovirus teamocil</taxon>
    </lineage>
</organism>
<reference evidence="1 2" key="1">
    <citation type="submission" date="2019-10" db="EMBL/GenBank/DDBJ databases">
        <authorList>
            <person name="Aull H.A."/>
            <person name="Lauer M.J."/>
            <person name="Garlena R.A."/>
            <person name="Russell D.A."/>
            <person name="Pope W.H."/>
            <person name="Jacobs-Sera D."/>
            <person name="Hatfull G.F."/>
        </authorList>
    </citation>
    <scope>NUCLEOTIDE SEQUENCE [LARGE SCALE GENOMIC DNA]</scope>
</reference>
<gene>
    <name evidence="1" type="primary">31</name>
    <name evidence="1" type="ORF">PBI_TEAMOCIL_31</name>
</gene>
<sequence length="335" mass="34153">MATKCIIPLLGKRLRVTELDNCGAVFTGAMQVATDGFVSITLSSEVEEGTEIIVRKASGALCVNEKMADSFKRFTIEIDFCGVNPSLLALVTNAEEYSDGEDVIGFRVPEGEIKKWFALELWTGLSGVVCAPGTEEASGYILLPFVTAGVLGDIEITGEDGITFQMTGASTKGGNQWGDGPYDVYQGGGVAVNEVQSVTITGTPTGGSYTLAFGGQTTDPIPYNATSTQVQNALRALSTIGATGVNVSGGPQPGAPVSVTFVGPLAGRNVPALVAAGSLTGGTAPTVAVATTTPGVSAAGPLPEAIDPFDHLLMIETTIAPPPEACDPAPVPIAG</sequence>
<dbReference type="Proteomes" id="UP000424425">
    <property type="component" value="Segment"/>
</dbReference>
<dbReference type="EMBL" id="MN586059">
    <property type="protein sequence ID" value="QGJ96982.1"/>
    <property type="molecule type" value="Genomic_DNA"/>
</dbReference>
<accession>A0A649VYE1</accession>
<dbReference type="RefSeq" id="YP_010752059.1">
    <property type="nucleotide sequence ID" value="NC_073376.1"/>
</dbReference>
<protein>
    <recommendedName>
        <fullName evidence="3">Major tail protein</fullName>
    </recommendedName>
</protein>
<evidence type="ECO:0000313" key="2">
    <source>
        <dbReference type="Proteomes" id="UP000424425"/>
    </source>
</evidence>
<evidence type="ECO:0000313" key="1">
    <source>
        <dbReference type="EMBL" id="QGJ96982.1"/>
    </source>
</evidence>